<accession>A0A7K1KXR8</accession>
<dbReference type="Gene3D" id="3.40.50.300">
    <property type="entry name" value="P-loop containing nucleotide triphosphate hydrolases"/>
    <property type="match status" value="1"/>
</dbReference>
<dbReference type="FunFam" id="3.40.50.300:FF:000522">
    <property type="entry name" value="Gluconokinase"/>
    <property type="match status" value="1"/>
</dbReference>
<evidence type="ECO:0000256" key="1">
    <source>
        <dbReference type="ARBA" id="ARBA00004761"/>
    </source>
</evidence>
<dbReference type="Proteomes" id="UP000432015">
    <property type="component" value="Unassembled WGS sequence"/>
</dbReference>
<dbReference type="SUPFAM" id="SSF52540">
    <property type="entry name" value="P-loop containing nucleoside triphosphate hydrolases"/>
    <property type="match status" value="1"/>
</dbReference>
<comment type="caution">
    <text evidence="11">The sequence shown here is derived from an EMBL/GenBank/DDBJ whole genome shotgun (WGS) entry which is preliminary data.</text>
</comment>
<reference evidence="11 12" key="1">
    <citation type="submission" date="2019-11" db="EMBL/GenBank/DDBJ databases">
        <authorList>
            <person name="Cao P."/>
        </authorList>
    </citation>
    <scope>NUCLEOTIDE SEQUENCE [LARGE SCALE GENOMIC DNA]</scope>
    <source>
        <strain evidence="11 12">NEAU-AAG5</strain>
    </source>
</reference>
<comment type="catalytic activity">
    <reaction evidence="9 10">
        <text>D-gluconate + ATP = 6-phospho-D-gluconate + ADP + H(+)</text>
        <dbReference type="Rhea" id="RHEA:19433"/>
        <dbReference type="ChEBI" id="CHEBI:15378"/>
        <dbReference type="ChEBI" id="CHEBI:18391"/>
        <dbReference type="ChEBI" id="CHEBI:30616"/>
        <dbReference type="ChEBI" id="CHEBI:58759"/>
        <dbReference type="ChEBI" id="CHEBI:456216"/>
        <dbReference type="EC" id="2.7.1.12"/>
    </reaction>
</comment>
<organism evidence="11 12">
    <name type="scientific">Actinomadura litoris</name>
    <dbReference type="NCBI Taxonomy" id="2678616"/>
    <lineage>
        <taxon>Bacteria</taxon>
        <taxon>Bacillati</taxon>
        <taxon>Actinomycetota</taxon>
        <taxon>Actinomycetes</taxon>
        <taxon>Streptosporangiales</taxon>
        <taxon>Thermomonosporaceae</taxon>
        <taxon>Actinomadura</taxon>
    </lineage>
</organism>
<dbReference type="GO" id="GO:0019521">
    <property type="term" value="P:D-gluconate metabolic process"/>
    <property type="evidence" value="ECO:0007669"/>
    <property type="project" value="UniProtKB-KW"/>
</dbReference>
<dbReference type="InterPro" id="IPR006001">
    <property type="entry name" value="Therm_gnt_kin"/>
</dbReference>
<dbReference type="Pfam" id="PF13671">
    <property type="entry name" value="AAA_33"/>
    <property type="match status" value="1"/>
</dbReference>
<dbReference type="PANTHER" id="PTHR43442:SF3">
    <property type="entry name" value="GLUCONOKINASE-RELATED"/>
    <property type="match status" value="1"/>
</dbReference>
<dbReference type="GO" id="GO:0046316">
    <property type="term" value="F:gluconokinase activity"/>
    <property type="evidence" value="ECO:0007669"/>
    <property type="project" value="UniProtKB-EC"/>
</dbReference>
<keyword evidence="6 10" id="KW-0418">Kinase</keyword>
<keyword evidence="5 10" id="KW-0547">Nucleotide-binding</keyword>
<dbReference type="EMBL" id="WOFH01000003">
    <property type="protein sequence ID" value="MUN37000.1"/>
    <property type="molecule type" value="Genomic_DNA"/>
</dbReference>
<evidence type="ECO:0000313" key="12">
    <source>
        <dbReference type="Proteomes" id="UP000432015"/>
    </source>
</evidence>
<dbReference type="GO" id="GO:0005737">
    <property type="term" value="C:cytoplasm"/>
    <property type="evidence" value="ECO:0007669"/>
    <property type="project" value="TreeGrafter"/>
</dbReference>
<gene>
    <name evidence="11" type="ORF">GNZ18_10370</name>
</gene>
<comment type="similarity">
    <text evidence="2 10">Belongs to the gluconokinase GntK/GntV family.</text>
</comment>
<evidence type="ECO:0000256" key="3">
    <source>
        <dbReference type="ARBA" id="ARBA00012054"/>
    </source>
</evidence>
<dbReference type="EC" id="2.7.1.12" evidence="3 10"/>
<keyword evidence="4 10" id="KW-0808">Transferase</keyword>
<dbReference type="AlphaFoldDB" id="A0A7K1KXR8"/>
<dbReference type="PANTHER" id="PTHR43442">
    <property type="entry name" value="GLUCONOKINASE-RELATED"/>
    <property type="match status" value="1"/>
</dbReference>
<comment type="pathway">
    <text evidence="1">Carbohydrate acid metabolism.</text>
</comment>
<name>A0A7K1KXR8_9ACTN</name>
<proteinExistence type="inferred from homology"/>
<evidence type="ECO:0000256" key="4">
    <source>
        <dbReference type="ARBA" id="ARBA00022679"/>
    </source>
</evidence>
<keyword evidence="12" id="KW-1185">Reference proteome</keyword>
<dbReference type="InterPro" id="IPR027417">
    <property type="entry name" value="P-loop_NTPase"/>
</dbReference>
<evidence type="ECO:0000313" key="11">
    <source>
        <dbReference type="EMBL" id="MUN37000.1"/>
    </source>
</evidence>
<evidence type="ECO:0000256" key="8">
    <source>
        <dbReference type="ARBA" id="ARBA00023064"/>
    </source>
</evidence>
<evidence type="ECO:0000256" key="5">
    <source>
        <dbReference type="ARBA" id="ARBA00022741"/>
    </source>
</evidence>
<dbReference type="GO" id="GO:0005524">
    <property type="term" value="F:ATP binding"/>
    <property type="evidence" value="ECO:0007669"/>
    <property type="project" value="UniProtKB-KW"/>
</dbReference>
<evidence type="ECO:0000256" key="7">
    <source>
        <dbReference type="ARBA" id="ARBA00022840"/>
    </source>
</evidence>
<dbReference type="CDD" id="cd02021">
    <property type="entry name" value="GntK"/>
    <property type="match status" value="1"/>
</dbReference>
<evidence type="ECO:0000256" key="6">
    <source>
        <dbReference type="ARBA" id="ARBA00022777"/>
    </source>
</evidence>
<keyword evidence="8" id="KW-0311">Gluconate utilization</keyword>
<evidence type="ECO:0000256" key="9">
    <source>
        <dbReference type="ARBA" id="ARBA00048090"/>
    </source>
</evidence>
<evidence type="ECO:0000256" key="10">
    <source>
        <dbReference type="RuleBase" id="RU363066"/>
    </source>
</evidence>
<sequence length="173" mass="18977">MTVPPQIILIAGVSGSGKTTVGTLLAERLNWDYAEADTFHSPANIAKMSEGHPLTDEDRLPWLNAIAAWMDDRLKTGRPGVVTCSALKHSYRKLLTNGRPEVQIILLTGDRETLESRLKSRTGHFFNPTLLDTQLATLEPPTSTENIPTLPITKTPEELATQIIKATSAQPRP</sequence>
<dbReference type="NCBIfam" id="TIGR01313">
    <property type="entry name" value="therm_gnt_kin"/>
    <property type="match status" value="1"/>
</dbReference>
<protein>
    <recommendedName>
        <fullName evidence="3 10">Gluconokinase</fullName>
        <ecNumber evidence="3 10">2.7.1.12</ecNumber>
    </recommendedName>
</protein>
<evidence type="ECO:0000256" key="2">
    <source>
        <dbReference type="ARBA" id="ARBA00008420"/>
    </source>
</evidence>
<keyword evidence="7 10" id="KW-0067">ATP-binding</keyword>